<dbReference type="eggNOG" id="COG3547">
    <property type="taxonomic scope" value="Bacteria"/>
</dbReference>
<dbReference type="KEGG" id="tte:TTE1046"/>
<dbReference type="Pfam" id="PF01548">
    <property type="entry name" value="DEDD_Tnp_IS110"/>
    <property type="match status" value="1"/>
</dbReference>
<evidence type="ECO:0000259" key="2">
    <source>
        <dbReference type="Pfam" id="PF01548"/>
    </source>
</evidence>
<dbReference type="AlphaFoldDB" id="Q8RAY7"/>
<gene>
    <name evidence="4" type="ordered locus">TTE1046</name>
</gene>
<dbReference type="InterPro" id="IPR003346">
    <property type="entry name" value="Transposase_20"/>
</dbReference>
<reference evidence="4 5" key="1">
    <citation type="journal article" date="2002" name="Genome Res.">
        <title>A complete sequence of the T. tengcongensis genome.</title>
        <authorList>
            <person name="Bao Q."/>
            <person name="Tian Y."/>
            <person name="Li W."/>
            <person name="Xu Z."/>
            <person name="Xuan Z."/>
            <person name="Hu S."/>
            <person name="Dong W."/>
            <person name="Yang J."/>
            <person name="Chen Y."/>
            <person name="Xue Y."/>
            <person name="Xu Y."/>
            <person name="Lai X."/>
            <person name="Huang L."/>
            <person name="Dong X."/>
            <person name="Ma Y."/>
            <person name="Ling L."/>
            <person name="Tan H."/>
            <person name="Chen R."/>
            <person name="Wang J."/>
            <person name="Yu J."/>
            <person name="Yang H."/>
        </authorList>
    </citation>
    <scope>NUCLEOTIDE SEQUENCE [LARGE SCALE GENOMIC DNA]</scope>
    <source>
        <strain evidence="5">DSM 15242 / JCM 11007 / NBRC 100824 / MB4</strain>
    </source>
</reference>
<dbReference type="NCBIfam" id="NF033542">
    <property type="entry name" value="transpos_IS110"/>
    <property type="match status" value="1"/>
</dbReference>
<keyword evidence="1" id="KW-0175">Coiled coil</keyword>
<evidence type="ECO:0000313" key="4">
    <source>
        <dbReference type="EMBL" id="AAM24296.1"/>
    </source>
</evidence>
<dbReference type="GO" id="GO:0006313">
    <property type="term" value="P:DNA transposition"/>
    <property type="evidence" value="ECO:0007669"/>
    <property type="project" value="InterPro"/>
</dbReference>
<feature type="domain" description="Transposase IS116/IS110/IS902 C-terminal" evidence="3">
    <location>
        <begin position="286"/>
        <end position="370"/>
    </location>
</feature>
<organism evidence="4 5">
    <name type="scientific">Caldanaerobacter subterraneus subsp. tengcongensis (strain DSM 15242 / JCM 11007 / NBRC 100824 / MB4)</name>
    <name type="common">Thermoanaerobacter tengcongensis</name>
    <dbReference type="NCBI Taxonomy" id="273068"/>
    <lineage>
        <taxon>Bacteria</taxon>
        <taxon>Bacillati</taxon>
        <taxon>Bacillota</taxon>
        <taxon>Clostridia</taxon>
        <taxon>Thermoanaerobacterales</taxon>
        <taxon>Thermoanaerobacteraceae</taxon>
        <taxon>Caldanaerobacter</taxon>
    </lineage>
</organism>
<dbReference type="OrthoDB" id="9811278at2"/>
<dbReference type="PANTHER" id="PTHR33055:SF15">
    <property type="entry name" value="TRANSPOSASE-RELATED"/>
    <property type="match status" value="1"/>
</dbReference>
<dbReference type="RefSeq" id="WP_011025409.1">
    <property type="nucleotide sequence ID" value="NC_003869.1"/>
</dbReference>
<evidence type="ECO:0000256" key="1">
    <source>
        <dbReference type="SAM" id="Coils"/>
    </source>
</evidence>
<evidence type="ECO:0000259" key="3">
    <source>
        <dbReference type="Pfam" id="PF02371"/>
    </source>
</evidence>
<sequence>MNKVQKLLLVHSSDIIFVGVDVAKKTHYARIINHIGLEVIKPFKFNNSIDGYERLVSKILEAKEKSKATKILIGFEPSGHYWKPLAWFLKEKGYTVVIVNPYHVKQRKEEEDNSPSKNDRKDALIIARLIKEGKFVNCLLPQNTYADLRNLSVARKQLIKKLNSVKNKIIAILDEYFPEFEEVFKNLWGKAALWILRNCPFPSIILKLSKEEIAEQLKKATNNRVGMKRAEKLIEAAKKSIGVKEGIKGAQIRLNIYLDELEFLKTQLETIEKAMEELLKKIDIAEYLLSIPGIGVITVAGFLAEVGDIGKYTHYKQIQKLGGLNITDNQSGKHRGKTKISKRGRPELRNLLYKASLTLVAKNKEFKALYNYFLRRRENPLEKKQALIAISIKLIRVMFTLAKKKEKYDSQKVLGEYRMKQIKELVA</sequence>
<dbReference type="GO" id="GO:0003677">
    <property type="term" value="F:DNA binding"/>
    <property type="evidence" value="ECO:0007669"/>
    <property type="project" value="InterPro"/>
</dbReference>
<proteinExistence type="predicted"/>
<dbReference type="GO" id="GO:0004803">
    <property type="term" value="F:transposase activity"/>
    <property type="evidence" value="ECO:0007669"/>
    <property type="project" value="InterPro"/>
</dbReference>
<accession>Q8RAY7</accession>
<dbReference type="Proteomes" id="UP000000555">
    <property type="component" value="Chromosome"/>
</dbReference>
<dbReference type="HOGENOM" id="CLU_036902_4_1_9"/>
<protein>
    <submittedName>
        <fullName evidence="4">Transposase</fullName>
    </submittedName>
</protein>
<dbReference type="EMBL" id="AE008691">
    <property type="protein sequence ID" value="AAM24296.1"/>
    <property type="molecule type" value="Genomic_DNA"/>
</dbReference>
<dbReference type="Pfam" id="PF02371">
    <property type="entry name" value="Transposase_20"/>
    <property type="match status" value="1"/>
</dbReference>
<keyword evidence="5" id="KW-1185">Reference proteome</keyword>
<dbReference type="InterPro" id="IPR002525">
    <property type="entry name" value="Transp_IS110-like_N"/>
</dbReference>
<name>Q8RAY7_CALS4</name>
<evidence type="ECO:0000313" key="5">
    <source>
        <dbReference type="Proteomes" id="UP000000555"/>
    </source>
</evidence>
<dbReference type="InterPro" id="IPR047650">
    <property type="entry name" value="Transpos_IS110"/>
</dbReference>
<feature type="domain" description="Transposase IS110-like N-terminal" evidence="2">
    <location>
        <begin position="18"/>
        <end position="178"/>
    </location>
</feature>
<dbReference type="PANTHER" id="PTHR33055">
    <property type="entry name" value="TRANSPOSASE FOR INSERTION SEQUENCE ELEMENT IS1111A"/>
    <property type="match status" value="1"/>
</dbReference>
<feature type="coiled-coil region" evidence="1">
    <location>
        <begin position="210"/>
        <end position="288"/>
    </location>
</feature>